<proteinExistence type="predicted"/>
<name>A0AAJ8LQU8_9TREE</name>
<dbReference type="InterPro" id="IPR051450">
    <property type="entry name" value="Gfo/Idh/MocA_Oxidoreductases"/>
</dbReference>
<keyword evidence="4" id="KW-1185">Reference proteome</keyword>
<gene>
    <name evidence="3" type="ORF">CI109_106710</name>
</gene>
<feature type="domain" description="Gfo/Idh/MocA-like oxidoreductase N-terminal" evidence="1">
    <location>
        <begin position="12"/>
        <end position="105"/>
    </location>
</feature>
<dbReference type="PANTHER" id="PTHR43377:SF12">
    <property type="entry name" value="BINDING ROSSMANN FOLD OXIDOREDUCTASE, PUTATIVE (AFU_ORTHOLOGUE AFUA_3G11840)-RELATED"/>
    <property type="match status" value="1"/>
</dbReference>
<accession>A0AAJ8LQU8</accession>
<dbReference type="PANTHER" id="PTHR43377">
    <property type="entry name" value="BILIVERDIN REDUCTASE A"/>
    <property type="match status" value="1"/>
</dbReference>
<dbReference type="Pfam" id="PF02894">
    <property type="entry name" value="GFO_IDH_MocA_C"/>
    <property type="match status" value="1"/>
</dbReference>
<dbReference type="SUPFAM" id="SSF51735">
    <property type="entry name" value="NAD(P)-binding Rossmann-fold domains"/>
    <property type="match status" value="1"/>
</dbReference>
<dbReference type="Gene3D" id="3.30.360.10">
    <property type="entry name" value="Dihydrodipicolinate Reductase, domain 2"/>
    <property type="match status" value="1"/>
</dbReference>
<dbReference type="AlphaFoldDB" id="A0AAJ8LQU8"/>
<evidence type="ECO:0000259" key="1">
    <source>
        <dbReference type="Pfam" id="PF01408"/>
    </source>
</evidence>
<dbReference type="Pfam" id="PF01408">
    <property type="entry name" value="GFO_IDH_MocA"/>
    <property type="match status" value="1"/>
</dbReference>
<evidence type="ECO:0008006" key="5">
    <source>
        <dbReference type="Google" id="ProtNLM"/>
    </source>
</evidence>
<dbReference type="GeneID" id="43586334"/>
<dbReference type="Gene3D" id="3.40.50.720">
    <property type="entry name" value="NAD(P)-binding Rossmann-like Domain"/>
    <property type="match status" value="1"/>
</dbReference>
<dbReference type="KEGG" id="ksn:43586334"/>
<sequence>MVISTMSPVSLIIVGAGQRGAIYANFAQANPHLLTVVGVADPRPLRLHRIADKFDISSDKAVDDWRKLLALGKFADAVVIGLLDKDHLEAVKAFAPLKYDILCEKYSPYNVAIKQVIDSGVIGDIVNIQHIEPVGFEHFAHSYVRGNWNKESDTSFSLMTKCCHDIDILNFFLSGKDGADRLKNYPTRVSSFGSLKHFRPSNKPAEAKGARRCTECPYEPECQFSAKKVYLDQFYRPDRIYKETRAKHFVENDVLSPETIMPYLETGPFGECVYNGQNDVCDNQVVNIEYASGTTASMTMIAFSDSQTECDRITRIHGTRGQIVGNMRTFDVFDFVTKESKHFAPKQEGKSHGGGDAGVSRAFAAAVSMRDQTLLGVTPEDVLMSHLLVFAAEKSRRSGTVVDFKAFEAESGSIVQR</sequence>
<feature type="domain" description="Gfo/Idh/MocA-like oxidoreductase C-terminal" evidence="2">
    <location>
        <begin position="275"/>
        <end position="403"/>
    </location>
</feature>
<evidence type="ECO:0000313" key="3">
    <source>
        <dbReference type="EMBL" id="WWD22219.1"/>
    </source>
</evidence>
<dbReference type="InterPro" id="IPR036291">
    <property type="entry name" value="NAD(P)-bd_dom_sf"/>
</dbReference>
<organism evidence="3 4">
    <name type="scientific">Kwoniella shandongensis</name>
    <dbReference type="NCBI Taxonomy" id="1734106"/>
    <lineage>
        <taxon>Eukaryota</taxon>
        <taxon>Fungi</taxon>
        <taxon>Dikarya</taxon>
        <taxon>Basidiomycota</taxon>
        <taxon>Agaricomycotina</taxon>
        <taxon>Tremellomycetes</taxon>
        <taxon>Tremellales</taxon>
        <taxon>Cryptococcaceae</taxon>
        <taxon>Kwoniella</taxon>
    </lineage>
</organism>
<dbReference type="InterPro" id="IPR004104">
    <property type="entry name" value="Gfo/Idh/MocA-like_OxRdtase_C"/>
</dbReference>
<dbReference type="SUPFAM" id="SSF55347">
    <property type="entry name" value="Glyceraldehyde-3-phosphate dehydrogenase-like, C-terminal domain"/>
    <property type="match status" value="1"/>
</dbReference>
<dbReference type="InterPro" id="IPR000683">
    <property type="entry name" value="Gfo/Idh/MocA-like_OxRdtase_N"/>
</dbReference>
<dbReference type="Proteomes" id="UP000322225">
    <property type="component" value="Chromosome 13"/>
</dbReference>
<reference evidence="3" key="2">
    <citation type="submission" date="2024-01" db="EMBL/GenBank/DDBJ databases">
        <title>Comparative genomics of Cryptococcus and Kwoniella reveals pathogenesis evolution and contrasting modes of karyotype evolution via chromosome fusion or intercentromeric recombination.</title>
        <authorList>
            <person name="Coelho M.A."/>
            <person name="David-Palma M."/>
            <person name="Shea T."/>
            <person name="Bowers K."/>
            <person name="McGinley-Smith S."/>
            <person name="Mohammad A.W."/>
            <person name="Gnirke A."/>
            <person name="Yurkov A.M."/>
            <person name="Nowrousian M."/>
            <person name="Sun S."/>
            <person name="Cuomo C.A."/>
            <person name="Heitman J."/>
        </authorList>
    </citation>
    <scope>NUCLEOTIDE SEQUENCE</scope>
    <source>
        <strain evidence="3">CBS 12478</strain>
    </source>
</reference>
<dbReference type="EMBL" id="CP144063">
    <property type="protein sequence ID" value="WWD22219.1"/>
    <property type="molecule type" value="Genomic_DNA"/>
</dbReference>
<protein>
    <recommendedName>
        <fullName evidence="5">Gfo/Idh/MocA-like oxidoreductase N-terminal domain-containing protein</fullName>
    </recommendedName>
</protein>
<dbReference type="RefSeq" id="XP_065823966.1">
    <property type="nucleotide sequence ID" value="XM_065967894.1"/>
</dbReference>
<evidence type="ECO:0000313" key="4">
    <source>
        <dbReference type="Proteomes" id="UP000322225"/>
    </source>
</evidence>
<dbReference type="GO" id="GO:0000166">
    <property type="term" value="F:nucleotide binding"/>
    <property type="evidence" value="ECO:0007669"/>
    <property type="project" value="InterPro"/>
</dbReference>
<evidence type="ECO:0000259" key="2">
    <source>
        <dbReference type="Pfam" id="PF02894"/>
    </source>
</evidence>
<reference evidence="3" key="1">
    <citation type="submission" date="2017-08" db="EMBL/GenBank/DDBJ databases">
        <authorList>
            <person name="Cuomo C."/>
            <person name="Billmyre B."/>
            <person name="Heitman J."/>
        </authorList>
    </citation>
    <scope>NUCLEOTIDE SEQUENCE</scope>
    <source>
        <strain evidence="3">CBS 12478</strain>
    </source>
</reference>